<sequence>MNNAVGASAVMNGEKPSKTRLRGRAFYESLGSPKYILAPMVNQSEFAWRMLTRSFMSPGKQHELLAYSPMMHARLFAEVTKYRATNFLPTRTAIPSPPEPYDGKPVQEDDLFLDGNPKFDRPLFVQFCANDPDILLAAAQHVQPYCDAVDLNLGCPQGIAKKGHYGAFLQEDWDLIARMIRKLNTNLDIPITAKMRILETKEKTLEYAKTIIEAGASILTVHGRQRDQKGHNTGLADWSVIKYLREQLPADTVMFANGNILQHGNIDQCLRETGVDGIMSAEGNLSDPTIFSEPPPIGQESREYWRGKDGKGGYRMDAVMRRYIDILYKYVLEREPPERLPLFVPSDAPSSDKVEEINGKVEDASSEGPPRKKAKVDHVRSKAPRDLNPNMVAVQPHLFSLLRPLVSVHHNVRDALARHRPGDLDSLENVLTLVEAAVKKGLVEYEHDSAKEPQKLNESDAIGRCRRPYFICQPYIRPLPAEALAKGSMQLSKKEKKRREEEEAERKRLEKHTTQPEKPEPTRNEAGTVQQSAVYG</sequence>
<evidence type="ECO:0000256" key="6">
    <source>
        <dbReference type="ARBA" id="ARBA00022857"/>
    </source>
</evidence>
<evidence type="ECO:0000256" key="7">
    <source>
        <dbReference type="ARBA" id="ARBA00023002"/>
    </source>
</evidence>
<feature type="domain" description="DUS-like FMN-binding" evidence="19">
    <location>
        <begin position="36"/>
        <end position="293"/>
    </location>
</feature>
<evidence type="ECO:0000256" key="18">
    <source>
        <dbReference type="SAM" id="MobiDB-lite"/>
    </source>
</evidence>
<comment type="cofactor">
    <cofactor evidence="1">
        <name>FMN</name>
        <dbReference type="ChEBI" id="CHEBI:58210"/>
    </cofactor>
</comment>
<dbReference type="InterPro" id="IPR013785">
    <property type="entry name" value="Aldolase_TIM"/>
</dbReference>
<dbReference type="InterPro" id="IPR035587">
    <property type="entry name" value="DUS-like_FMN-bd"/>
</dbReference>
<comment type="catalytic activity">
    <reaction evidence="13">
        <text>5,6-dihydrouridine(16) in tRNA + NADP(+) = uridine(16) in tRNA + NADPH + H(+)</text>
        <dbReference type="Rhea" id="RHEA:53376"/>
        <dbReference type="Rhea" id="RHEA-COMP:13543"/>
        <dbReference type="Rhea" id="RHEA-COMP:13544"/>
        <dbReference type="ChEBI" id="CHEBI:15378"/>
        <dbReference type="ChEBI" id="CHEBI:57783"/>
        <dbReference type="ChEBI" id="CHEBI:58349"/>
        <dbReference type="ChEBI" id="CHEBI:65315"/>
        <dbReference type="ChEBI" id="CHEBI:74443"/>
        <dbReference type="EC" id="1.3.1.88"/>
    </reaction>
    <physiologicalReaction direction="right-to-left" evidence="13">
        <dbReference type="Rhea" id="RHEA:53378"/>
    </physiologicalReaction>
</comment>
<organism evidence="20 21">
    <name type="scientific">Pseudovirgaria hyperparasitica</name>
    <dbReference type="NCBI Taxonomy" id="470096"/>
    <lineage>
        <taxon>Eukaryota</taxon>
        <taxon>Fungi</taxon>
        <taxon>Dikarya</taxon>
        <taxon>Ascomycota</taxon>
        <taxon>Pezizomycotina</taxon>
        <taxon>Dothideomycetes</taxon>
        <taxon>Dothideomycetes incertae sedis</taxon>
        <taxon>Acrospermales</taxon>
        <taxon>Acrospermaceae</taxon>
        <taxon>Pseudovirgaria</taxon>
    </lineage>
</organism>
<feature type="region of interest" description="Disordered" evidence="18">
    <location>
        <begin position="487"/>
        <end position="536"/>
    </location>
</feature>
<evidence type="ECO:0000256" key="3">
    <source>
        <dbReference type="ARBA" id="ARBA00022643"/>
    </source>
</evidence>
<name>A0A6A6W338_9PEZI</name>
<dbReference type="RefSeq" id="XP_033599426.1">
    <property type="nucleotide sequence ID" value="XM_033745579.1"/>
</dbReference>
<dbReference type="CDD" id="cd02801">
    <property type="entry name" value="DUS_like_FMN"/>
    <property type="match status" value="1"/>
</dbReference>
<dbReference type="InterPro" id="IPR018517">
    <property type="entry name" value="tRNA_hU_synthase_CS"/>
</dbReference>
<comment type="catalytic activity">
    <reaction evidence="17">
        <text>5,6-dihydrouridine(17) in tRNA + NADP(+) = uridine(17) in tRNA + NADPH + H(+)</text>
        <dbReference type="Rhea" id="RHEA:53368"/>
        <dbReference type="Rhea" id="RHEA-COMP:13541"/>
        <dbReference type="Rhea" id="RHEA-COMP:13542"/>
        <dbReference type="ChEBI" id="CHEBI:15378"/>
        <dbReference type="ChEBI" id="CHEBI:57783"/>
        <dbReference type="ChEBI" id="CHEBI:58349"/>
        <dbReference type="ChEBI" id="CHEBI:65315"/>
        <dbReference type="ChEBI" id="CHEBI:74443"/>
        <dbReference type="EC" id="1.3.1.88"/>
    </reaction>
    <physiologicalReaction direction="right-to-left" evidence="17">
        <dbReference type="Rhea" id="RHEA:53370"/>
    </physiologicalReaction>
</comment>
<evidence type="ECO:0000256" key="17">
    <source>
        <dbReference type="ARBA" id="ARBA00049467"/>
    </source>
</evidence>
<dbReference type="GO" id="GO:0050660">
    <property type="term" value="F:flavin adenine dinucleotide binding"/>
    <property type="evidence" value="ECO:0007669"/>
    <property type="project" value="InterPro"/>
</dbReference>
<accession>A0A6A6W338</accession>
<dbReference type="Proteomes" id="UP000799437">
    <property type="component" value="Unassembled WGS sequence"/>
</dbReference>
<evidence type="ECO:0000256" key="15">
    <source>
        <dbReference type="ARBA" id="ARBA00048934"/>
    </source>
</evidence>
<dbReference type="GO" id="GO:0006397">
    <property type="term" value="P:mRNA processing"/>
    <property type="evidence" value="ECO:0007669"/>
    <property type="project" value="UniProtKB-KW"/>
</dbReference>
<comment type="function">
    <text evidence="11">Catalyzes the synthesis of dihydrouridine, a modified base found in the D-loop of most tRNAs. Specifically modifies U47 in cytoplasmic tRNAs. Catalyzes the synthesis of dihydrouridine in some mRNAs, thereby affecting their translation.</text>
</comment>
<evidence type="ECO:0000256" key="12">
    <source>
        <dbReference type="ARBA" id="ARBA00047287"/>
    </source>
</evidence>
<evidence type="ECO:0000256" key="9">
    <source>
        <dbReference type="ARBA" id="ARBA00038313"/>
    </source>
</evidence>
<comment type="catalytic activity">
    <reaction evidence="14">
        <text>a 5,6-dihydrouridine in mRNA + NAD(+) = a uridine in mRNA + NADH + H(+)</text>
        <dbReference type="Rhea" id="RHEA:69851"/>
        <dbReference type="Rhea" id="RHEA-COMP:14658"/>
        <dbReference type="Rhea" id="RHEA-COMP:17789"/>
        <dbReference type="ChEBI" id="CHEBI:15378"/>
        <dbReference type="ChEBI" id="CHEBI:57540"/>
        <dbReference type="ChEBI" id="CHEBI:57945"/>
        <dbReference type="ChEBI" id="CHEBI:65315"/>
        <dbReference type="ChEBI" id="CHEBI:74443"/>
    </reaction>
    <physiologicalReaction direction="right-to-left" evidence="14">
        <dbReference type="Rhea" id="RHEA:69853"/>
    </physiologicalReaction>
</comment>
<feature type="compositionally biased region" description="Basic and acidic residues" evidence="18">
    <location>
        <begin position="498"/>
        <end position="523"/>
    </location>
</feature>
<keyword evidence="3" id="KW-0288">FMN</keyword>
<evidence type="ECO:0000256" key="5">
    <source>
        <dbReference type="ARBA" id="ARBA00022694"/>
    </source>
</evidence>
<keyword evidence="21" id="KW-1185">Reference proteome</keyword>
<evidence type="ECO:0000256" key="14">
    <source>
        <dbReference type="ARBA" id="ARBA00048342"/>
    </source>
</evidence>
<keyword evidence="7" id="KW-0560">Oxidoreductase</keyword>
<evidence type="ECO:0000256" key="1">
    <source>
        <dbReference type="ARBA" id="ARBA00001917"/>
    </source>
</evidence>
<keyword evidence="5" id="KW-0819">tRNA processing</keyword>
<comment type="catalytic activity">
    <reaction evidence="12">
        <text>5,6-dihydrouridine(17) in tRNA + NAD(+) = uridine(17) in tRNA + NADH + H(+)</text>
        <dbReference type="Rhea" id="RHEA:53372"/>
        <dbReference type="Rhea" id="RHEA-COMP:13541"/>
        <dbReference type="Rhea" id="RHEA-COMP:13542"/>
        <dbReference type="ChEBI" id="CHEBI:15378"/>
        <dbReference type="ChEBI" id="CHEBI:57540"/>
        <dbReference type="ChEBI" id="CHEBI:57945"/>
        <dbReference type="ChEBI" id="CHEBI:65315"/>
        <dbReference type="ChEBI" id="CHEBI:74443"/>
        <dbReference type="EC" id="1.3.1.88"/>
    </reaction>
    <physiologicalReaction direction="right-to-left" evidence="12">
        <dbReference type="Rhea" id="RHEA:53374"/>
    </physiologicalReaction>
</comment>
<dbReference type="PROSITE" id="PS01136">
    <property type="entry name" value="UPF0034"/>
    <property type="match status" value="1"/>
</dbReference>
<keyword evidence="6" id="KW-0521">NADP</keyword>
<evidence type="ECO:0000259" key="19">
    <source>
        <dbReference type="Pfam" id="PF01207"/>
    </source>
</evidence>
<comment type="catalytic activity">
    <reaction evidence="16">
        <text>a 5,6-dihydrouridine in mRNA + NADP(+) = a uridine in mRNA + NADPH + H(+)</text>
        <dbReference type="Rhea" id="RHEA:69855"/>
        <dbReference type="Rhea" id="RHEA-COMP:14658"/>
        <dbReference type="Rhea" id="RHEA-COMP:17789"/>
        <dbReference type="ChEBI" id="CHEBI:15378"/>
        <dbReference type="ChEBI" id="CHEBI:57783"/>
        <dbReference type="ChEBI" id="CHEBI:58349"/>
        <dbReference type="ChEBI" id="CHEBI:65315"/>
        <dbReference type="ChEBI" id="CHEBI:74443"/>
    </reaction>
    <physiologicalReaction direction="right-to-left" evidence="16">
        <dbReference type="Rhea" id="RHEA:69857"/>
    </physiologicalReaction>
</comment>
<evidence type="ECO:0000313" key="21">
    <source>
        <dbReference type="Proteomes" id="UP000799437"/>
    </source>
</evidence>
<gene>
    <name evidence="20" type="ORF">EJ05DRAFT_486973</name>
</gene>
<evidence type="ECO:0000256" key="10">
    <source>
        <dbReference type="ARBA" id="ARBA00038890"/>
    </source>
</evidence>
<keyword evidence="8" id="KW-0520">NAD</keyword>
<evidence type="ECO:0000256" key="16">
    <source>
        <dbReference type="ARBA" id="ARBA00049447"/>
    </source>
</evidence>
<dbReference type="EMBL" id="ML996574">
    <property type="protein sequence ID" value="KAF2756975.1"/>
    <property type="molecule type" value="Genomic_DNA"/>
</dbReference>
<evidence type="ECO:0000313" key="20">
    <source>
        <dbReference type="EMBL" id="KAF2756975.1"/>
    </source>
</evidence>
<comment type="similarity">
    <text evidence="9">Belongs to the Dus family. Dus1 subfamily.</text>
</comment>
<dbReference type="AlphaFoldDB" id="A0A6A6W338"/>
<evidence type="ECO:0000256" key="2">
    <source>
        <dbReference type="ARBA" id="ARBA00022630"/>
    </source>
</evidence>
<evidence type="ECO:0000256" key="13">
    <source>
        <dbReference type="ARBA" id="ARBA00047652"/>
    </source>
</evidence>
<reference evidence="20" key="1">
    <citation type="journal article" date="2020" name="Stud. Mycol.">
        <title>101 Dothideomycetes genomes: a test case for predicting lifestyles and emergence of pathogens.</title>
        <authorList>
            <person name="Haridas S."/>
            <person name="Albert R."/>
            <person name="Binder M."/>
            <person name="Bloem J."/>
            <person name="Labutti K."/>
            <person name="Salamov A."/>
            <person name="Andreopoulos B."/>
            <person name="Baker S."/>
            <person name="Barry K."/>
            <person name="Bills G."/>
            <person name="Bluhm B."/>
            <person name="Cannon C."/>
            <person name="Castanera R."/>
            <person name="Culley D."/>
            <person name="Daum C."/>
            <person name="Ezra D."/>
            <person name="Gonzalez J."/>
            <person name="Henrissat B."/>
            <person name="Kuo A."/>
            <person name="Liang C."/>
            <person name="Lipzen A."/>
            <person name="Lutzoni F."/>
            <person name="Magnuson J."/>
            <person name="Mondo S."/>
            <person name="Nolan M."/>
            <person name="Ohm R."/>
            <person name="Pangilinan J."/>
            <person name="Park H.-J."/>
            <person name="Ramirez L."/>
            <person name="Alfaro M."/>
            <person name="Sun H."/>
            <person name="Tritt A."/>
            <person name="Yoshinaga Y."/>
            <person name="Zwiers L.-H."/>
            <person name="Turgeon B."/>
            <person name="Goodwin S."/>
            <person name="Spatafora J."/>
            <person name="Crous P."/>
            <person name="Grigoriev I."/>
        </authorList>
    </citation>
    <scope>NUCLEOTIDE SEQUENCE</scope>
    <source>
        <strain evidence="20">CBS 121739</strain>
    </source>
</reference>
<dbReference type="GeneID" id="54486633"/>
<comment type="catalytic activity">
    <reaction evidence="15">
        <text>5,6-dihydrouridine(16) in tRNA + NAD(+) = uridine(16) in tRNA + NADH + H(+)</text>
        <dbReference type="Rhea" id="RHEA:53380"/>
        <dbReference type="Rhea" id="RHEA-COMP:13543"/>
        <dbReference type="Rhea" id="RHEA-COMP:13544"/>
        <dbReference type="ChEBI" id="CHEBI:15378"/>
        <dbReference type="ChEBI" id="CHEBI:57540"/>
        <dbReference type="ChEBI" id="CHEBI:57945"/>
        <dbReference type="ChEBI" id="CHEBI:65315"/>
        <dbReference type="ChEBI" id="CHEBI:74443"/>
        <dbReference type="EC" id="1.3.1.88"/>
    </reaction>
    <physiologicalReaction direction="right-to-left" evidence="15">
        <dbReference type="Rhea" id="RHEA:53382"/>
    </physiologicalReaction>
</comment>
<keyword evidence="2" id="KW-0285">Flavoprotein</keyword>
<dbReference type="PANTHER" id="PTHR11082">
    <property type="entry name" value="TRNA-DIHYDROURIDINE SYNTHASE"/>
    <property type="match status" value="1"/>
</dbReference>
<keyword evidence="4" id="KW-0507">mRNA processing</keyword>
<dbReference type="Pfam" id="PF01207">
    <property type="entry name" value="Dus"/>
    <property type="match status" value="1"/>
</dbReference>
<dbReference type="GO" id="GO:0017150">
    <property type="term" value="F:tRNA dihydrouridine synthase activity"/>
    <property type="evidence" value="ECO:0007669"/>
    <property type="project" value="InterPro"/>
</dbReference>
<feature type="compositionally biased region" description="Polar residues" evidence="18">
    <location>
        <begin position="525"/>
        <end position="536"/>
    </location>
</feature>
<evidence type="ECO:0000256" key="8">
    <source>
        <dbReference type="ARBA" id="ARBA00023027"/>
    </source>
</evidence>
<protein>
    <recommendedName>
        <fullName evidence="10">tRNA-dihydrouridine(16/17) synthase [NAD(P)(+)]</fullName>
        <ecNumber evidence="10">1.3.1.88</ecNumber>
    </recommendedName>
</protein>
<dbReference type="SUPFAM" id="SSF51395">
    <property type="entry name" value="FMN-linked oxidoreductases"/>
    <property type="match status" value="1"/>
</dbReference>
<dbReference type="EC" id="1.3.1.88" evidence="10"/>
<evidence type="ECO:0000256" key="11">
    <source>
        <dbReference type="ARBA" id="ARBA00045934"/>
    </source>
</evidence>
<feature type="region of interest" description="Disordered" evidence="18">
    <location>
        <begin position="285"/>
        <end position="305"/>
    </location>
</feature>
<dbReference type="OrthoDB" id="272303at2759"/>
<proteinExistence type="inferred from homology"/>
<dbReference type="PANTHER" id="PTHR11082:SF5">
    <property type="entry name" value="TRNA-DIHYDROURIDINE(16_17) SYNTHASE [NAD(P)(+)]-LIKE"/>
    <property type="match status" value="1"/>
</dbReference>
<evidence type="ECO:0000256" key="4">
    <source>
        <dbReference type="ARBA" id="ARBA00022664"/>
    </source>
</evidence>
<dbReference type="Gene3D" id="3.20.20.70">
    <property type="entry name" value="Aldolase class I"/>
    <property type="match status" value="1"/>
</dbReference>